<dbReference type="Proteomes" id="UP000824120">
    <property type="component" value="Chromosome 9"/>
</dbReference>
<gene>
    <name evidence="1" type="ORF">H5410_045660</name>
</gene>
<organism evidence="1 2">
    <name type="scientific">Solanum commersonii</name>
    <name type="common">Commerson's wild potato</name>
    <name type="synonym">Commerson's nightshade</name>
    <dbReference type="NCBI Taxonomy" id="4109"/>
    <lineage>
        <taxon>Eukaryota</taxon>
        <taxon>Viridiplantae</taxon>
        <taxon>Streptophyta</taxon>
        <taxon>Embryophyta</taxon>
        <taxon>Tracheophyta</taxon>
        <taxon>Spermatophyta</taxon>
        <taxon>Magnoliopsida</taxon>
        <taxon>eudicotyledons</taxon>
        <taxon>Gunneridae</taxon>
        <taxon>Pentapetalae</taxon>
        <taxon>asterids</taxon>
        <taxon>lamiids</taxon>
        <taxon>Solanales</taxon>
        <taxon>Solanaceae</taxon>
        <taxon>Solanoideae</taxon>
        <taxon>Solaneae</taxon>
        <taxon>Solanum</taxon>
    </lineage>
</organism>
<evidence type="ECO:0000313" key="2">
    <source>
        <dbReference type="Proteomes" id="UP000824120"/>
    </source>
</evidence>
<dbReference type="AlphaFoldDB" id="A0A9J5XBT8"/>
<proteinExistence type="predicted"/>
<name>A0A9J5XBT8_SOLCO</name>
<accession>A0A9J5XBT8</accession>
<keyword evidence="2" id="KW-1185">Reference proteome</keyword>
<reference evidence="1 2" key="1">
    <citation type="submission" date="2020-09" db="EMBL/GenBank/DDBJ databases">
        <title>De no assembly of potato wild relative species, Solanum commersonii.</title>
        <authorList>
            <person name="Cho K."/>
        </authorList>
    </citation>
    <scope>NUCLEOTIDE SEQUENCE [LARGE SCALE GENOMIC DNA]</scope>
    <source>
        <strain evidence="1">LZ3.2</strain>
        <tissue evidence="1">Leaf</tissue>
    </source>
</reference>
<dbReference type="OrthoDB" id="10479419at2759"/>
<protein>
    <submittedName>
        <fullName evidence="1">Uncharacterized protein</fullName>
    </submittedName>
</protein>
<comment type="caution">
    <text evidence="1">The sequence shown here is derived from an EMBL/GenBank/DDBJ whole genome shotgun (WGS) entry which is preliminary data.</text>
</comment>
<dbReference type="EMBL" id="JACXVP010000009">
    <property type="protein sequence ID" value="KAG5585226.1"/>
    <property type="molecule type" value="Genomic_DNA"/>
</dbReference>
<sequence>MSSYGIHMHSTKMAHPYTLDHFHVPLGFGYGHTCAMSGPDHCYRMHTPILKAWHSPRIMHIGTTVKHHPTNARLGQRLALLVEPLPSSRVISRSFGVSPSIAHSARSFPTRRTARSSV</sequence>
<evidence type="ECO:0000313" key="1">
    <source>
        <dbReference type="EMBL" id="KAG5585226.1"/>
    </source>
</evidence>